<dbReference type="NCBIfam" id="TIGR00912">
    <property type="entry name" value="2A0309"/>
    <property type="match status" value="1"/>
</dbReference>
<dbReference type="KEGG" id="ifn:GM661_08010"/>
<feature type="transmembrane region" description="Helical" evidence="8">
    <location>
        <begin position="332"/>
        <end position="356"/>
    </location>
</feature>
<evidence type="ECO:0000256" key="7">
    <source>
        <dbReference type="ARBA" id="ARBA00023136"/>
    </source>
</evidence>
<accession>A0A8A7KE56</accession>
<evidence type="ECO:0000256" key="3">
    <source>
        <dbReference type="ARBA" id="ARBA00022448"/>
    </source>
</evidence>
<dbReference type="GO" id="GO:0016020">
    <property type="term" value="C:membrane"/>
    <property type="evidence" value="ECO:0007669"/>
    <property type="project" value="UniProtKB-SubCell"/>
</dbReference>
<sequence>MPQISKSQLALLFINIIIPAAHIQVLSVSVKYAKNSAWIAVLAAYLIIAILSLVTIKLIELYPQDSILDFSSKIMGKTIGKLFNIILFFYSFLIASFMLEQFSILVTTMVYRMTPAYILRTGIMILALYLVSLGVEVIFRVSDIIFIIVVLFTIVIGIGLLKEIDFKMLLPIFTVDLKNFIKSTIMPMVFFGQIIIFLFFHNLLEDLSSISKTIQLSLLVGSIFVFLFVLVDLMVFGADLASRMLFPPYMLIRFINIEEVLDRAEVFMLTLWIALSFIETAVYFWISNQAIIKVFNLKYQKLNIIPLAIILLALTTVMWREKGIIGFQQYVQLGYAFSILSVQLFVPVCLYLTALFRTGKGGN</sequence>
<keyword evidence="5 8" id="KW-0812">Transmembrane</keyword>
<feature type="transmembrane region" description="Helical" evidence="8">
    <location>
        <begin position="216"/>
        <end position="238"/>
    </location>
</feature>
<dbReference type="Gene3D" id="1.20.1740.10">
    <property type="entry name" value="Amino acid/polyamine transporter I"/>
    <property type="match status" value="1"/>
</dbReference>
<dbReference type="GO" id="GO:0009847">
    <property type="term" value="P:spore germination"/>
    <property type="evidence" value="ECO:0007669"/>
    <property type="project" value="InterPro"/>
</dbReference>
<dbReference type="PANTHER" id="PTHR34975">
    <property type="entry name" value="SPORE GERMINATION PROTEIN A2"/>
    <property type="match status" value="1"/>
</dbReference>
<dbReference type="AlphaFoldDB" id="A0A8A7KE56"/>
<evidence type="ECO:0000256" key="8">
    <source>
        <dbReference type="SAM" id="Phobius"/>
    </source>
</evidence>
<dbReference type="RefSeq" id="WP_230869535.1">
    <property type="nucleotide sequence ID" value="NZ_CP046640.1"/>
</dbReference>
<evidence type="ECO:0000313" key="10">
    <source>
        <dbReference type="Proteomes" id="UP000665020"/>
    </source>
</evidence>
<feature type="transmembrane region" description="Helical" evidence="8">
    <location>
        <begin position="9"/>
        <end position="30"/>
    </location>
</feature>
<evidence type="ECO:0000256" key="2">
    <source>
        <dbReference type="ARBA" id="ARBA00007998"/>
    </source>
</evidence>
<keyword evidence="6 8" id="KW-1133">Transmembrane helix</keyword>
<dbReference type="PANTHER" id="PTHR34975:SF2">
    <property type="entry name" value="SPORE GERMINATION PROTEIN A2"/>
    <property type="match status" value="1"/>
</dbReference>
<feature type="transmembrane region" description="Helical" evidence="8">
    <location>
        <begin position="144"/>
        <end position="164"/>
    </location>
</feature>
<evidence type="ECO:0000256" key="1">
    <source>
        <dbReference type="ARBA" id="ARBA00004141"/>
    </source>
</evidence>
<evidence type="ECO:0000256" key="4">
    <source>
        <dbReference type="ARBA" id="ARBA00022544"/>
    </source>
</evidence>
<keyword evidence="3" id="KW-0813">Transport</keyword>
<dbReference type="InterPro" id="IPR004761">
    <property type="entry name" value="Spore_GerAB"/>
</dbReference>
<keyword evidence="4" id="KW-0309">Germination</keyword>
<dbReference type="Pfam" id="PF03845">
    <property type="entry name" value="Spore_permease"/>
    <property type="match status" value="1"/>
</dbReference>
<organism evidence="9 10">
    <name type="scientific">Iocasia fonsfrigidae</name>
    <dbReference type="NCBI Taxonomy" id="2682810"/>
    <lineage>
        <taxon>Bacteria</taxon>
        <taxon>Bacillati</taxon>
        <taxon>Bacillota</taxon>
        <taxon>Clostridia</taxon>
        <taxon>Halanaerobiales</taxon>
        <taxon>Halanaerobiaceae</taxon>
        <taxon>Iocasia</taxon>
    </lineage>
</organism>
<evidence type="ECO:0000256" key="5">
    <source>
        <dbReference type="ARBA" id="ARBA00022692"/>
    </source>
</evidence>
<comment type="similarity">
    <text evidence="2">Belongs to the amino acid-polyamine-organocation (APC) superfamily. Spore germination protein (SGP) (TC 2.A.3.9) family.</text>
</comment>
<feature type="transmembrane region" description="Helical" evidence="8">
    <location>
        <begin position="36"/>
        <end position="59"/>
    </location>
</feature>
<evidence type="ECO:0000313" key="9">
    <source>
        <dbReference type="EMBL" id="QTL97928.1"/>
    </source>
</evidence>
<evidence type="ECO:0000256" key="6">
    <source>
        <dbReference type="ARBA" id="ARBA00022989"/>
    </source>
</evidence>
<feature type="transmembrane region" description="Helical" evidence="8">
    <location>
        <begin position="266"/>
        <end position="286"/>
    </location>
</feature>
<dbReference type="EMBL" id="CP046640">
    <property type="protein sequence ID" value="QTL97928.1"/>
    <property type="molecule type" value="Genomic_DNA"/>
</dbReference>
<keyword evidence="10" id="KW-1185">Reference proteome</keyword>
<reference evidence="9" key="1">
    <citation type="submission" date="2019-12" db="EMBL/GenBank/DDBJ databases">
        <authorList>
            <person name="zhang j."/>
            <person name="sun C.M."/>
        </authorList>
    </citation>
    <scope>NUCLEOTIDE SEQUENCE</scope>
    <source>
        <strain evidence="9">NS-1</strain>
    </source>
</reference>
<feature type="transmembrane region" description="Helical" evidence="8">
    <location>
        <begin position="117"/>
        <end position="139"/>
    </location>
</feature>
<feature type="transmembrane region" description="Helical" evidence="8">
    <location>
        <begin position="302"/>
        <end position="320"/>
    </location>
</feature>
<gene>
    <name evidence="9" type="ORF">GM661_08010</name>
</gene>
<dbReference type="Proteomes" id="UP000665020">
    <property type="component" value="Chromosome"/>
</dbReference>
<proteinExistence type="inferred from homology"/>
<feature type="transmembrane region" description="Helical" evidence="8">
    <location>
        <begin position="184"/>
        <end position="204"/>
    </location>
</feature>
<keyword evidence="7 8" id="KW-0472">Membrane</keyword>
<feature type="transmembrane region" description="Helical" evidence="8">
    <location>
        <begin position="79"/>
        <end position="97"/>
    </location>
</feature>
<protein>
    <submittedName>
        <fullName evidence="9">Endospore germination permease</fullName>
    </submittedName>
</protein>
<comment type="subcellular location">
    <subcellularLocation>
        <location evidence="1">Membrane</location>
        <topology evidence="1">Multi-pass membrane protein</topology>
    </subcellularLocation>
</comment>
<name>A0A8A7KE56_9FIRM</name>